<dbReference type="AlphaFoldDB" id="A0A8B8FFM4"/>
<dbReference type="InterPro" id="IPR028146">
    <property type="entry name" value="PRKCSH_N"/>
</dbReference>
<dbReference type="InterPro" id="IPR009011">
    <property type="entry name" value="Man6P_isomerase_rcpt-bd_dom_sf"/>
</dbReference>
<dbReference type="PANTHER" id="PTHR12630:SF1">
    <property type="entry name" value="GLUCOSIDASE 2 SUBUNIT BETA"/>
    <property type="match status" value="1"/>
</dbReference>
<dbReference type="GO" id="GO:0006491">
    <property type="term" value="P:N-glycan processing"/>
    <property type="evidence" value="ECO:0007669"/>
    <property type="project" value="TreeGrafter"/>
</dbReference>
<evidence type="ECO:0000256" key="3">
    <source>
        <dbReference type="ARBA" id="ARBA00022824"/>
    </source>
</evidence>
<dbReference type="SUPFAM" id="SSF50911">
    <property type="entry name" value="Mannose 6-phosphate receptor domain"/>
    <property type="match status" value="1"/>
</dbReference>
<feature type="coiled-coil region" evidence="5">
    <location>
        <begin position="188"/>
        <end position="217"/>
    </location>
</feature>
<evidence type="ECO:0000313" key="9">
    <source>
        <dbReference type="RefSeq" id="XP_025409684.1"/>
    </source>
</evidence>
<dbReference type="Gene3D" id="4.10.400.10">
    <property type="entry name" value="Low-density Lipoprotein Receptor"/>
    <property type="match status" value="1"/>
</dbReference>
<keyword evidence="4" id="KW-1015">Disulfide bond</keyword>
<keyword evidence="5" id="KW-0175">Coiled coil</keyword>
<keyword evidence="2 6" id="KW-0732">Signal</keyword>
<dbReference type="SUPFAM" id="SSF57424">
    <property type="entry name" value="LDL receptor-like module"/>
    <property type="match status" value="1"/>
</dbReference>
<dbReference type="Proteomes" id="UP000694846">
    <property type="component" value="Unplaced"/>
</dbReference>
<evidence type="ECO:0000313" key="8">
    <source>
        <dbReference type="Proteomes" id="UP000694846"/>
    </source>
</evidence>
<feature type="domain" description="MRH" evidence="7">
    <location>
        <begin position="385"/>
        <end position="488"/>
    </location>
</feature>
<dbReference type="GeneID" id="112683048"/>
<proteinExistence type="predicted"/>
<accession>A0A8B8FFM4</accession>
<evidence type="ECO:0000259" key="7">
    <source>
        <dbReference type="PROSITE" id="PS51914"/>
    </source>
</evidence>
<reference evidence="9" key="1">
    <citation type="submission" date="2025-08" db="UniProtKB">
        <authorList>
            <consortium name="RefSeq"/>
        </authorList>
    </citation>
    <scope>IDENTIFICATION</scope>
    <source>
        <tissue evidence="9">Whole body</tissue>
    </source>
</reference>
<keyword evidence="8" id="KW-1185">Reference proteome</keyword>
<sequence>MEACHVVICTIFLFYVIISTKCFVENLEIVNIKGISIENAKFYAPGKRFTCLDGSLTIPYSYINDDYCDCFDASDEPSTSACPNGTFYCTNKGSLPFIIPSSRVNDGICDCCDGSDEWTNNVQKGRCYSSCEELNHATKIEANRVDNLYAIGFKIRAKLVTKGIYLLKQKKNKMFQLLALKRNAQYIRSNTMKNKEKAEAKKKKAIEEEKLRQQNEAFKIFSEIDSNKNNKIEVDKLIAYNIVDQNQDDFVSQNESNNFMEGKKIFDLNDFMSNGWKCLKLLRYKTPKEIKHHPSILEVKKDNLIQDNKYHINNETEEYNVETVNVKELLFTEKTKIIIHESKEAHKLFEEADRKLKDIQRKISDLQKSLINNYGLENEFAALYEQCYELTNQEYTYKLCLFEKVTQRSVKGGSEVNLGVWKDWVNFSNNDPKYHTMLYDKGQYCLNHYQRFTFVHLSCGLKPKLISVTEPNHCEYSMEFELPSVCVRQDAKYSNEFKREEL</sequence>
<dbReference type="InterPro" id="IPR044865">
    <property type="entry name" value="MRH_dom"/>
</dbReference>
<feature type="chain" id="PRO_5034494827" description="Glucosidase 2 subunit beta" evidence="6">
    <location>
        <begin position="20"/>
        <end position="502"/>
    </location>
</feature>
<dbReference type="OrthoDB" id="28322at2759"/>
<evidence type="ECO:0000256" key="1">
    <source>
        <dbReference type="ARBA" id="ARBA00022387"/>
    </source>
</evidence>
<dbReference type="Pfam" id="PF13015">
    <property type="entry name" value="PRKCSH_1"/>
    <property type="match status" value="1"/>
</dbReference>
<protein>
    <recommendedName>
        <fullName evidence="1">Glucosidase 2 subunit beta</fullName>
    </recommendedName>
</protein>
<dbReference type="GO" id="GO:0017177">
    <property type="term" value="C:glucosidase II complex"/>
    <property type="evidence" value="ECO:0007669"/>
    <property type="project" value="TreeGrafter"/>
</dbReference>
<name>A0A8B8FFM4_9HEMI</name>
<organism evidence="8 9">
    <name type="scientific">Sipha flava</name>
    <name type="common">yellow sugarcane aphid</name>
    <dbReference type="NCBI Taxonomy" id="143950"/>
    <lineage>
        <taxon>Eukaryota</taxon>
        <taxon>Metazoa</taxon>
        <taxon>Ecdysozoa</taxon>
        <taxon>Arthropoda</taxon>
        <taxon>Hexapoda</taxon>
        <taxon>Insecta</taxon>
        <taxon>Pterygota</taxon>
        <taxon>Neoptera</taxon>
        <taxon>Paraneoptera</taxon>
        <taxon>Hemiptera</taxon>
        <taxon>Sternorrhyncha</taxon>
        <taxon>Aphidomorpha</taxon>
        <taxon>Aphidoidea</taxon>
        <taxon>Aphididae</taxon>
        <taxon>Sipha</taxon>
    </lineage>
</organism>
<dbReference type="InterPro" id="IPR036607">
    <property type="entry name" value="PRKCSH"/>
</dbReference>
<feature type="coiled-coil region" evidence="5">
    <location>
        <begin position="342"/>
        <end position="369"/>
    </location>
</feature>
<evidence type="ECO:0000256" key="5">
    <source>
        <dbReference type="SAM" id="Coils"/>
    </source>
</evidence>
<evidence type="ECO:0000256" key="4">
    <source>
        <dbReference type="ARBA" id="ARBA00023157"/>
    </source>
</evidence>
<dbReference type="PANTHER" id="PTHR12630">
    <property type="entry name" value="N-LINKED OLIGOSACCHARIDE PROCESSING"/>
    <property type="match status" value="1"/>
</dbReference>
<gene>
    <name evidence="9" type="primary">LOC112683048</name>
</gene>
<dbReference type="Gene3D" id="2.70.130.10">
    <property type="entry name" value="Mannose-6-phosphate receptor binding domain"/>
    <property type="match status" value="1"/>
</dbReference>
<dbReference type="RefSeq" id="XP_025409684.1">
    <property type="nucleotide sequence ID" value="XM_025553899.1"/>
</dbReference>
<evidence type="ECO:0000256" key="2">
    <source>
        <dbReference type="ARBA" id="ARBA00022729"/>
    </source>
</evidence>
<evidence type="ECO:0000256" key="6">
    <source>
        <dbReference type="SAM" id="SignalP"/>
    </source>
</evidence>
<dbReference type="InterPro" id="IPR002172">
    <property type="entry name" value="LDrepeatLR_classA_rpt"/>
</dbReference>
<keyword evidence="3" id="KW-0256">Endoplasmic reticulum</keyword>
<dbReference type="CDD" id="cd00112">
    <property type="entry name" value="LDLa"/>
    <property type="match status" value="1"/>
</dbReference>
<feature type="signal peptide" evidence="6">
    <location>
        <begin position="1"/>
        <end position="19"/>
    </location>
</feature>
<dbReference type="Pfam" id="PF12999">
    <property type="entry name" value="PRKCSH-like"/>
    <property type="match status" value="1"/>
</dbReference>
<dbReference type="InterPro" id="IPR036055">
    <property type="entry name" value="LDL_receptor-like_sf"/>
</dbReference>
<dbReference type="PROSITE" id="PS51914">
    <property type="entry name" value="MRH"/>
    <property type="match status" value="1"/>
</dbReference>
<dbReference type="InterPro" id="IPR039794">
    <property type="entry name" value="Gtb1-like"/>
</dbReference>